<feature type="region of interest" description="Disordered" evidence="8">
    <location>
        <begin position="268"/>
        <end position="440"/>
    </location>
</feature>
<feature type="domain" description="SWIRM" evidence="10">
    <location>
        <begin position="446"/>
        <end position="543"/>
    </location>
</feature>
<keyword evidence="14" id="KW-1185">Reference proteome</keyword>
<dbReference type="SUPFAM" id="SSF52113">
    <property type="entry name" value="BRCT domain"/>
    <property type="match status" value="1"/>
</dbReference>
<feature type="region of interest" description="Disordered" evidence="8">
    <location>
        <begin position="786"/>
        <end position="892"/>
    </location>
</feature>
<evidence type="ECO:0000256" key="1">
    <source>
        <dbReference type="ARBA" id="ARBA00004123"/>
    </source>
</evidence>
<dbReference type="InterPro" id="IPR032448">
    <property type="entry name" value="SWIRM-assoc"/>
</dbReference>
<proteinExistence type="inferred from homology"/>
<dbReference type="PANTHER" id="PTHR15381">
    <property type="entry name" value="CHONDROITIN SULFATE PROTEOGLYCAN 5 -RELATED"/>
    <property type="match status" value="1"/>
</dbReference>
<protein>
    <submittedName>
        <fullName evidence="13">SWI/SNF complex subunit SMARCC2</fullName>
    </submittedName>
</protein>
<dbReference type="Gene3D" id="1.10.10.10">
    <property type="entry name" value="Winged helix-like DNA-binding domain superfamily/Winged helix DNA-binding domain"/>
    <property type="match status" value="1"/>
</dbReference>
<dbReference type="InterPro" id="IPR049898">
    <property type="entry name" value="MARR_BRCT_CHROMO"/>
</dbReference>
<dbReference type="GO" id="GO:0048858">
    <property type="term" value="P:cell projection morphogenesis"/>
    <property type="evidence" value="ECO:0007669"/>
    <property type="project" value="TreeGrafter"/>
</dbReference>
<feature type="compositionally biased region" description="Low complexity" evidence="8">
    <location>
        <begin position="838"/>
        <end position="856"/>
    </location>
</feature>
<dbReference type="Pfam" id="PF00249">
    <property type="entry name" value="Myb_DNA-binding"/>
    <property type="match status" value="1"/>
</dbReference>
<name>A0AAU9EU30_DROMD</name>
<evidence type="ECO:0000259" key="10">
    <source>
        <dbReference type="PROSITE" id="PS50934"/>
    </source>
</evidence>
<feature type="domain" description="Myb-like" evidence="9">
    <location>
        <begin position="654"/>
        <end position="696"/>
    </location>
</feature>
<feature type="compositionally biased region" description="Basic residues" evidence="8">
    <location>
        <begin position="317"/>
        <end position="331"/>
    </location>
</feature>
<dbReference type="SUPFAM" id="SSF46689">
    <property type="entry name" value="Homeodomain-like"/>
    <property type="match status" value="2"/>
</dbReference>
<evidence type="ECO:0000259" key="12">
    <source>
        <dbReference type="PROSITE" id="PS52032"/>
    </source>
</evidence>
<dbReference type="GO" id="GO:0045202">
    <property type="term" value="C:synapse"/>
    <property type="evidence" value="ECO:0007669"/>
    <property type="project" value="TreeGrafter"/>
</dbReference>
<dbReference type="PANTHER" id="PTHR15381:SF1">
    <property type="entry name" value="CHONDROITIN SULFATE PROTEOGLYCAN 5"/>
    <property type="match status" value="1"/>
</dbReference>
<comment type="similarity">
    <text evidence="6">Belongs to the SMARCC family.</text>
</comment>
<evidence type="ECO:0000313" key="13">
    <source>
        <dbReference type="EMBL" id="BFF89732.1"/>
    </source>
</evidence>
<keyword evidence="4" id="KW-0804">Transcription</keyword>
<dbReference type="FunFam" id="1.10.10.10:FF:000020">
    <property type="entry name" value="SWI/SNF complex subunit SMARCC2 isoform c"/>
    <property type="match status" value="1"/>
</dbReference>
<dbReference type="InterPro" id="IPR032451">
    <property type="entry name" value="SMARCC_C"/>
</dbReference>
<keyword evidence="2" id="KW-0156">Chromatin regulator</keyword>
<dbReference type="PROSITE" id="PS52032">
    <property type="entry name" value="MARR_BRCT_CHROMO"/>
    <property type="match status" value="1"/>
</dbReference>
<dbReference type="Pfam" id="PF16496">
    <property type="entry name" value="SWIRM-assoc_2"/>
    <property type="match status" value="1"/>
</dbReference>
<dbReference type="InterPro" id="IPR001005">
    <property type="entry name" value="SANT/Myb"/>
</dbReference>
<feature type="compositionally biased region" description="Polar residues" evidence="8">
    <location>
        <begin position="403"/>
        <end position="430"/>
    </location>
</feature>
<dbReference type="InterPro" id="IPR032450">
    <property type="entry name" value="SMARCC_N"/>
</dbReference>
<organism evidence="13 14">
    <name type="scientific">Drosophila madeirensis</name>
    <name type="common">Fruit fly</name>
    <dbReference type="NCBI Taxonomy" id="30013"/>
    <lineage>
        <taxon>Eukaryota</taxon>
        <taxon>Metazoa</taxon>
        <taxon>Ecdysozoa</taxon>
        <taxon>Arthropoda</taxon>
        <taxon>Hexapoda</taxon>
        <taxon>Insecta</taxon>
        <taxon>Pterygota</taxon>
        <taxon>Neoptera</taxon>
        <taxon>Endopterygota</taxon>
        <taxon>Diptera</taxon>
        <taxon>Brachycera</taxon>
        <taxon>Muscomorpha</taxon>
        <taxon>Ephydroidea</taxon>
        <taxon>Drosophilidae</taxon>
        <taxon>Drosophila</taxon>
        <taxon>Sophophora</taxon>
    </lineage>
</organism>
<keyword evidence="7" id="KW-0175">Coiled coil</keyword>
<feature type="compositionally biased region" description="Polar residues" evidence="8">
    <location>
        <begin position="361"/>
        <end position="370"/>
    </location>
</feature>
<dbReference type="Pfam" id="PF16498">
    <property type="entry name" value="SWIRM-assoc_3"/>
    <property type="match status" value="1"/>
</dbReference>
<evidence type="ECO:0000313" key="14">
    <source>
        <dbReference type="Proteomes" id="UP001500889"/>
    </source>
</evidence>
<dbReference type="Gene3D" id="1.10.10.60">
    <property type="entry name" value="Homeodomain-like"/>
    <property type="match status" value="1"/>
</dbReference>
<dbReference type="GO" id="GO:0006355">
    <property type="term" value="P:regulation of DNA-templated transcription"/>
    <property type="evidence" value="ECO:0007669"/>
    <property type="project" value="UniProtKB-ARBA"/>
</dbReference>
<dbReference type="Pfam" id="PF04433">
    <property type="entry name" value="SWIRM"/>
    <property type="match status" value="1"/>
</dbReference>
<feature type="domain" description="SANT" evidence="11">
    <location>
        <begin position="649"/>
        <end position="700"/>
    </location>
</feature>
<dbReference type="InterPro" id="IPR036420">
    <property type="entry name" value="BRCT_dom_sf"/>
</dbReference>
<feature type="compositionally biased region" description="Basic and acidic residues" evidence="8">
    <location>
        <begin position="858"/>
        <end position="879"/>
    </location>
</feature>
<evidence type="ECO:0000259" key="9">
    <source>
        <dbReference type="PROSITE" id="PS50090"/>
    </source>
</evidence>
<comment type="subcellular location">
    <subcellularLocation>
        <location evidence="1">Nucleus</location>
    </subcellularLocation>
</comment>
<evidence type="ECO:0000259" key="11">
    <source>
        <dbReference type="PROSITE" id="PS51293"/>
    </source>
</evidence>
<evidence type="ECO:0000256" key="3">
    <source>
        <dbReference type="ARBA" id="ARBA00023015"/>
    </source>
</evidence>
<keyword evidence="3" id="KW-0805">Transcription regulation</keyword>
<evidence type="ECO:0000256" key="7">
    <source>
        <dbReference type="SAM" id="Coils"/>
    </source>
</evidence>
<feature type="domain" description="Chromo" evidence="12">
    <location>
        <begin position="2"/>
        <end position="282"/>
    </location>
</feature>
<accession>A0AAU9EU30</accession>
<dbReference type="PROSITE" id="PS50090">
    <property type="entry name" value="MYB_LIKE"/>
    <property type="match status" value="1"/>
</dbReference>
<gene>
    <name evidence="13" type="ORF">DMAD_08420</name>
</gene>
<feature type="coiled-coil region" evidence="7">
    <location>
        <begin position="936"/>
        <end position="966"/>
    </location>
</feature>
<dbReference type="InterPro" id="IPR036388">
    <property type="entry name" value="WH-like_DNA-bd_sf"/>
</dbReference>
<evidence type="ECO:0000256" key="8">
    <source>
        <dbReference type="SAM" id="MobiDB-lite"/>
    </source>
</evidence>
<dbReference type="Pfam" id="PF16495">
    <property type="entry name" value="SWIRM-assoc_1"/>
    <property type="match status" value="1"/>
</dbReference>
<evidence type="ECO:0000256" key="5">
    <source>
        <dbReference type="ARBA" id="ARBA00023242"/>
    </source>
</evidence>
<evidence type="ECO:0000256" key="2">
    <source>
        <dbReference type="ARBA" id="ARBA00022853"/>
    </source>
</evidence>
<evidence type="ECO:0000256" key="4">
    <source>
        <dbReference type="ARBA" id="ARBA00023163"/>
    </source>
</evidence>
<dbReference type="InterPro" id="IPR007526">
    <property type="entry name" value="SWIRM"/>
</dbReference>
<dbReference type="InterPro" id="IPR017884">
    <property type="entry name" value="SANT_dom"/>
</dbReference>
<feature type="region of interest" description="Disordered" evidence="8">
    <location>
        <begin position="1008"/>
        <end position="1066"/>
    </location>
</feature>
<dbReference type="AlphaFoldDB" id="A0AAU9EU30"/>
<reference evidence="13 14" key="1">
    <citation type="submission" date="2024-02" db="EMBL/GenBank/DDBJ databases">
        <title>A chromosome-level genome assembly of Drosophila madeirensis, a fruit fly species endemic to Madeira island.</title>
        <authorList>
            <person name="Tomihara K."/>
            <person name="Llopart A."/>
            <person name="Yamamoto D."/>
        </authorList>
    </citation>
    <scope>NUCLEOTIDE SEQUENCE [LARGE SCALE GENOMIC DNA]</scope>
    <source>
        <strain evidence="13 14">RF1</strain>
    </source>
</reference>
<dbReference type="PROSITE" id="PS50934">
    <property type="entry name" value="SWIRM"/>
    <property type="match status" value="1"/>
</dbReference>
<sequence length="1173" mass="127031">MNTLGPKKDGSPNIDFFQSSETLQGFESIRQWLQKNCKKYLAHSSEPITKESLAQLLIQFLQYVEAKLGKNSAEPPATRIPMRCFLDFKNGGGLCIIFSTMFRFRAEQRGKKFDFSIGKNPTRKDPNIQLLIEIEQALVEADLYRIPYIYIRPEIEKGFEGRLREILDNRRVEIVTDEEDATHIVYPIVDPHPDEYARPIFKRGSHVMLHWYYFPESYDSWTVNSFDLPENIPENPESPAERWRVSASWILDLEQYNEWMAEEDYEVDEQGKKKTHKQRMSIDDIMSFGDEKKKPSTSTGKQKRRRSPSPTTSTSKPGKRKRSPAVIHKKTRNDEEDEDLTRDLDDPPAEPNVQEVHKASTALQSTSSPAPGSKSRGDNDMMPIKGGTMTDLDDEMTGGSAAQALSTGDGDNSQTGKTSDNSNTQEFSSSAKEDMEDNVTEQTHHIIVPSYSAWFDYNSIHVIEKRAMPEFFNSKNKSKTPEIYMAYRNFMIDTYRLNPTEYLTSTACRRNLAGDVCAIMRVHAFLEQWGLINYQIDADLRPTPMGPPPTSHFHILSDTPSGLQAINPQKTQQPSAAKTLLDLDKKPLGKDGSLESLGGDKSGTLGAIKTEALENGAPSGLSSGVSQFGLKLDQYAKKPSAMRNRTAASMAREWTDQETLLLLEGLEMHKDDWNKVCEHVGTRTQDECILHFLRLPIEDPYLEDDGGFLGPLGCQPIPFSKSGNPIMSTVAFLASVVDPRVAAAAAKAAMEEFAAIKDEVPATIMDIHIKSVKKASAGGKFNPNFGLSNSGIAGTGNDKEDEESKDGSSGGSATAASGPAGAASDEEMKDLTKKDDPAAAAAGGATVAPSGSGASVDVDIKTEENSGDGETKDGSDGSKDGSSGQGSNKEGAFSENNMQTAAAAALASAAVKAKHLAALEERKIKSLVALLVETQMKKLEIKLRHFEELEATMEREREGLEYQRQQLITERQQFHLEQLKAAEFRARQQAHHRLQQELQGQAAAAGTMILQQQQQQQQQPTPPSQQPQQQQALPPHQAQVQTQPLAAPSAQHQPLPPHIAAVGVGPPPNGAPFAAPPMATAAAGGAPPTGGGIPAVLATASEQAGAAAAAAAAAAQPQAPTAMDTTPPTISAPVAEVPSVPAAGSVVLPPAVSSIPPTSAVAPVAAPPVAPPS</sequence>
<dbReference type="GO" id="GO:0016514">
    <property type="term" value="C:SWI/SNF complex"/>
    <property type="evidence" value="ECO:0007669"/>
    <property type="project" value="UniProtKB-ARBA"/>
</dbReference>
<dbReference type="SMART" id="SM00717">
    <property type="entry name" value="SANT"/>
    <property type="match status" value="1"/>
</dbReference>
<feature type="compositionally biased region" description="Low complexity" evidence="8">
    <location>
        <begin position="1008"/>
        <end position="1019"/>
    </location>
</feature>
<dbReference type="Proteomes" id="UP001500889">
    <property type="component" value="Chromosome O"/>
</dbReference>
<keyword evidence="5" id="KW-0539">Nucleus</keyword>
<dbReference type="PROSITE" id="PS51293">
    <property type="entry name" value="SANT"/>
    <property type="match status" value="1"/>
</dbReference>
<evidence type="ECO:0000256" key="6">
    <source>
        <dbReference type="ARBA" id="ARBA00049655"/>
    </source>
</evidence>
<dbReference type="InterPro" id="IPR009057">
    <property type="entry name" value="Homeodomain-like_sf"/>
</dbReference>
<feature type="compositionally biased region" description="Low complexity" evidence="8">
    <location>
        <begin position="811"/>
        <end position="823"/>
    </location>
</feature>
<dbReference type="EMBL" id="AP029263">
    <property type="protein sequence ID" value="BFF89732.1"/>
    <property type="molecule type" value="Genomic_DNA"/>
</dbReference>
<feature type="compositionally biased region" description="Low complexity" evidence="8">
    <location>
        <begin position="1026"/>
        <end position="1041"/>
    </location>
</feature>
<dbReference type="FunFam" id="1.10.10.60:FF:000014">
    <property type="entry name" value="SWI/SNF complex subunit SMARCC2 isoform C"/>
    <property type="match status" value="1"/>
</dbReference>
<dbReference type="GO" id="GO:0006325">
    <property type="term" value="P:chromatin organization"/>
    <property type="evidence" value="ECO:0007669"/>
    <property type="project" value="UniProtKB-KW"/>
</dbReference>